<accession>A0A382VUE6</accession>
<organism evidence="2">
    <name type="scientific">marine metagenome</name>
    <dbReference type="NCBI Taxonomy" id="408172"/>
    <lineage>
        <taxon>unclassified sequences</taxon>
        <taxon>metagenomes</taxon>
        <taxon>ecological metagenomes</taxon>
    </lineage>
</organism>
<sequence>MDESSYSDALQWLYVCTNAVNKYPDRYINTIYLDNPDYESVRDNLTGISDRFKTRIRWYDGDPIVKLEKKIRKGRLVRKETTPLDLGEDFSSEYHLWCSVIELTICYIIRQNLMMITIHLF</sequence>
<dbReference type="InterPro" id="IPR042267">
    <property type="entry name" value="VTC_sf"/>
</dbReference>
<dbReference type="EMBL" id="UINC01154703">
    <property type="protein sequence ID" value="SVD50132.1"/>
    <property type="molecule type" value="Genomic_DNA"/>
</dbReference>
<name>A0A382VUE6_9ZZZZ</name>
<feature type="domain" description="VTC" evidence="1">
    <location>
        <begin position="20"/>
        <end position="85"/>
    </location>
</feature>
<dbReference type="Pfam" id="PF09359">
    <property type="entry name" value="VTC"/>
    <property type="match status" value="1"/>
</dbReference>
<proteinExistence type="predicted"/>
<evidence type="ECO:0000259" key="1">
    <source>
        <dbReference type="Pfam" id="PF09359"/>
    </source>
</evidence>
<gene>
    <name evidence="2" type="ORF">METZ01_LOCUS402986</name>
</gene>
<reference evidence="2" key="1">
    <citation type="submission" date="2018-05" db="EMBL/GenBank/DDBJ databases">
        <authorList>
            <person name="Lanie J.A."/>
            <person name="Ng W.-L."/>
            <person name="Kazmierczak K.M."/>
            <person name="Andrzejewski T.M."/>
            <person name="Davidsen T.M."/>
            <person name="Wayne K.J."/>
            <person name="Tettelin H."/>
            <person name="Glass J.I."/>
            <person name="Rusch D."/>
            <person name="Podicherti R."/>
            <person name="Tsui H.-C.T."/>
            <person name="Winkler M.E."/>
        </authorList>
    </citation>
    <scope>NUCLEOTIDE SEQUENCE</scope>
</reference>
<dbReference type="GO" id="GO:0006799">
    <property type="term" value="P:polyphosphate biosynthetic process"/>
    <property type="evidence" value="ECO:0007669"/>
    <property type="project" value="UniProtKB-ARBA"/>
</dbReference>
<evidence type="ECO:0000313" key="2">
    <source>
        <dbReference type="EMBL" id="SVD50132.1"/>
    </source>
</evidence>
<dbReference type="AlphaFoldDB" id="A0A382VUE6"/>
<dbReference type="Gene3D" id="3.20.100.30">
    <property type="entry name" value="VTC, catalytic tunnel domain"/>
    <property type="match status" value="1"/>
</dbReference>
<protein>
    <recommendedName>
        <fullName evidence="1">VTC domain-containing protein</fullName>
    </recommendedName>
</protein>
<dbReference type="InterPro" id="IPR018966">
    <property type="entry name" value="VTC_domain"/>
</dbReference>